<organism evidence="1 2">
    <name type="scientific">Naganishia cerealis</name>
    <dbReference type="NCBI Taxonomy" id="610337"/>
    <lineage>
        <taxon>Eukaryota</taxon>
        <taxon>Fungi</taxon>
        <taxon>Dikarya</taxon>
        <taxon>Basidiomycota</taxon>
        <taxon>Agaricomycotina</taxon>
        <taxon>Tremellomycetes</taxon>
        <taxon>Filobasidiales</taxon>
        <taxon>Filobasidiaceae</taxon>
        <taxon>Naganishia</taxon>
    </lineage>
</organism>
<evidence type="ECO:0000313" key="1">
    <source>
        <dbReference type="EMBL" id="KAJ9112301.1"/>
    </source>
</evidence>
<name>A0ACC2WNC3_9TREE</name>
<keyword evidence="2" id="KW-1185">Reference proteome</keyword>
<dbReference type="EMBL" id="JASBWR010000005">
    <property type="protein sequence ID" value="KAJ9112301.1"/>
    <property type="molecule type" value="Genomic_DNA"/>
</dbReference>
<evidence type="ECO:0000313" key="2">
    <source>
        <dbReference type="Proteomes" id="UP001241377"/>
    </source>
</evidence>
<comment type="caution">
    <text evidence="1">The sequence shown here is derived from an EMBL/GenBank/DDBJ whole genome shotgun (WGS) entry which is preliminary data.</text>
</comment>
<proteinExistence type="predicted"/>
<reference evidence="1" key="1">
    <citation type="submission" date="2023-04" db="EMBL/GenBank/DDBJ databases">
        <title>Draft Genome sequencing of Naganishia species isolated from polar environments using Oxford Nanopore Technology.</title>
        <authorList>
            <person name="Leo P."/>
            <person name="Venkateswaran K."/>
        </authorList>
    </citation>
    <scope>NUCLEOTIDE SEQUENCE</scope>
    <source>
        <strain evidence="1">MNA-CCFEE 5261</strain>
    </source>
</reference>
<sequence>MDTAFRKIDIDQYDEDRLVPEDLYDPDPRGLDGVLADARNRSAEVRSLLSRPLPFTESDHGCSVVNTQFHSLNGYPSNSEESRWSSAGSTYGISVQGKSDCRVCYIPTAGAATTTFLVAFSHELLTFCPTPIAHCLNGISFHSPYSGNGQSKRSQRISSAQLARKGSFLSIPIAQLSNIAKFNPSAHQSDLRHITLLKFS</sequence>
<dbReference type="Proteomes" id="UP001241377">
    <property type="component" value="Unassembled WGS sequence"/>
</dbReference>
<accession>A0ACC2WNC3</accession>
<protein>
    <submittedName>
        <fullName evidence="1">Uncharacterized protein</fullName>
    </submittedName>
</protein>
<gene>
    <name evidence="1" type="ORF">QFC19_000720</name>
</gene>